<gene>
    <name evidence="1" type="ORF">BDK51DRAFT_34476</name>
</gene>
<sequence>MGMTDHITKVVPYAPIFTANAFLFYKVYIDVTSVYVGGMNRRLHTSNAVPHQGNTIGQDDELALRLLATDGAEYAFLYTLYVFNFPSRENRPDGLVAIYLMTKHEWDDVADGGEDAACSADSVMEVQDGTMLVIKLGTVLRGGGAAGQEAITRDGGQGWGLGQGDPGTATGIEGAGGLGVRDGNRVQGLDLGPADKGPARESRCLMC</sequence>
<dbReference type="AlphaFoldDB" id="A0A4V1ISN4"/>
<keyword evidence="2" id="KW-1185">Reference proteome</keyword>
<reference evidence="2" key="1">
    <citation type="journal article" date="2018" name="Nat. Microbiol.">
        <title>Leveraging single-cell genomics to expand the fungal tree of life.</title>
        <authorList>
            <person name="Ahrendt S.R."/>
            <person name="Quandt C.A."/>
            <person name="Ciobanu D."/>
            <person name="Clum A."/>
            <person name="Salamov A."/>
            <person name="Andreopoulos B."/>
            <person name="Cheng J.F."/>
            <person name="Woyke T."/>
            <person name="Pelin A."/>
            <person name="Henrissat B."/>
            <person name="Reynolds N.K."/>
            <person name="Benny G.L."/>
            <person name="Smith M.E."/>
            <person name="James T.Y."/>
            <person name="Grigoriev I.V."/>
        </authorList>
    </citation>
    <scope>NUCLEOTIDE SEQUENCE [LARGE SCALE GENOMIC DNA]</scope>
</reference>
<evidence type="ECO:0000313" key="2">
    <source>
        <dbReference type="Proteomes" id="UP000269721"/>
    </source>
</evidence>
<evidence type="ECO:0000313" key="1">
    <source>
        <dbReference type="EMBL" id="RKO94167.1"/>
    </source>
</evidence>
<accession>A0A4V1ISN4</accession>
<dbReference type="EMBL" id="KZ993986">
    <property type="protein sequence ID" value="RKO94167.1"/>
    <property type="molecule type" value="Genomic_DNA"/>
</dbReference>
<organism evidence="1 2">
    <name type="scientific">Blyttiomyces helicus</name>
    <dbReference type="NCBI Taxonomy" id="388810"/>
    <lineage>
        <taxon>Eukaryota</taxon>
        <taxon>Fungi</taxon>
        <taxon>Fungi incertae sedis</taxon>
        <taxon>Chytridiomycota</taxon>
        <taxon>Chytridiomycota incertae sedis</taxon>
        <taxon>Chytridiomycetes</taxon>
        <taxon>Chytridiomycetes incertae sedis</taxon>
        <taxon>Blyttiomyces</taxon>
    </lineage>
</organism>
<protein>
    <submittedName>
        <fullName evidence="1">Uncharacterized protein</fullName>
    </submittedName>
</protein>
<dbReference type="Proteomes" id="UP000269721">
    <property type="component" value="Unassembled WGS sequence"/>
</dbReference>
<proteinExistence type="predicted"/>
<name>A0A4V1ISN4_9FUNG</name>